<protein>
    <recommendedName>
        <fullName evidence="1">Heterokaryon incompatibility domain-containing protein</fullName>
    </recommendedName>
</protein>
<dbReference type="InterPro" id="IPR010730">
    <property type="entry name" value="HET"/>
</dbReference>
<evidence type="ECO:0000313" key="2">
    <source>
        <dbReference type="EMBL" id="KIW07599.1"/>
    </source>
</evidence>
<name>A0A0D2B8M8_9PEZI</name>
<dbReference type="InterPro" id="IPR052895">
    <property type="entry name" value="HetReg/Transcr_Mod"/>
</dbReference>
<dbReference type="HOGENOM" id="CLU_004184_7_4_1"/>
<dbReference type="PANTHER" id="PTHR24148">
    <property type="entry name" value="ANKYRIN REPEAT DOMAIN-CONTAINING PROTEIN 39 HOMOLOG-RELATED"/>
    <property type="match status" value="1"/>
</dbReference>
<evidence type="ECO:0000313" key="3">
    <source>
        <dbReference type="Proteomes" id="UP000053259"/>
    </source>
</evidence>
<organism evidence="2 3">
    <name type="scientific">Verruconis gallopava</name>
    <dbReference type="NCBI Taxonomy" id="253628"/>
    <lineage>
        <taxon>Eukaryota</taxon>
        <taxon>Fungi</taxon>
        <taxon>Dikarya</taxon>
        <taxon>Ascomycota</taxon>
        <taxon>Pezizomycotina</taxon>
        <taxon>Dothideomycetes</taxon>
        <taxon>Pleosporomycetidae</taxon>
        <taxon>Venturiales</taxon>
        <taxon>Sympoventuriaceae</taxon>
        <taxon>Verruconis</taxon>
    </lineage>
</organism>
<dbReference type="Proteomes" id="UP000053259">
    <property type="component" value="Unassembled WGS sequence"/>
</dbReference>
<proteinExistence type="predicted"/>
<gene>
    <name evidence="2" type="ORF">PV09_01550</name>
</gene>
<feature type="domain" description="Heterokaryon incompatibility" evidence="1">
    <location>
        <begin position="153"/>
        <end position="321"/>
    </location>
</feature>
<accession>A0A0D2B8M8</accession>
<evidence type="ECO:0000259" key="1">
    <source>
        <dbReference type="Pfam" id="PF06985"/>
    </source>
</evidence>
<dbReference type="AlphaFoldDB" id="A0A0D2B8M8"/>
<dbReference type="STRING" id="253628.A0A0D2B8M8"/>
<dbReference type="PANTHER" id="PTHR24148:SF64">
    <property type="entry name" value="HETEROKARYON INCOMPATIBILITY DOMAIN-CONTAINING PROTEIN"/>
    <property type="match status" value="1"/>
</dbReference>
<dbReference type="OrthoDB" id="4850726at2759"/>
<keyword evidence="3" id="KW-1185">Reference proteome</keyword>
<dbReference type="VEuPathDB" id="FungiDB:PV09_01550"/>
<dbReference type="Pfam" id="PF06985">
    <property type="entry name" value="HET"/>
    <property type="match status" value="1"/>
</dbReference>
<dbReference type="InParanoid" id="A0A0D2B8M8"/>
<dbReference type="RefSeq" id="XP_016217468.1">
    <property type="nucleotide sequence ID" value="XM_016354456.1"/>
</dbReference>
<dbReference type="EMBL" id="KN847532">
    <property type="protein sequence ID" value="KIW07599.1"/>
    <property type="molecule type" value="Genomic_DNA"/>
</dbReference>
<dbReference type="GeneID" id="27309523"/>
<sequence>MSSSLSERFKKAVGIGSGSLSVGEVVGATASSDAPASNPSVNWDELKSYRYDALNDMSKDIRLMTILPDEAQFPIRVSLEHVTLERVDKRPWNEGIFSLKQIRDTLPSGWEIREAFAEKYIFTSARANSWTHPSTGFPKSSYIAVRPPREPHYEALSYTWGEPGESKQIIVERVDTRSSSKPIVRQYKIEIRKNLYEALLELRDEKEPRTMWVDAICINQDDIEERNEQVLRMGDIFQWASRVVIWLGPESGDSELAMRSVAYIGKQIVACTDYWQMNSPDATERGWGFIQTKIPYSDSTWTAIEVLLRRPWFERLWVAQEAVLADATSIIKCGSSEMLITDFRAAVQKMGLTVHTPRVLRAIAMNISLVFRINKAQPLNLLLLRTSRKYCTDRRDRIYAVLGIAQKGLVDSIIPDYSINHIRVFRQATLAEINYSKKLDVLEHCHWADHRGQTPTWVPRLSGPLACGSIFPFHFASGYSAAMVHVEQYNKHHQLIVEGIECATVDVTGDPNHMSTDNMVDISKYCKKWVARVRSPELLNDVKFFNYLIRVLCLDEEDGRTTNVGYPQLDEWKRFFVRDKLSTETAQADNLVGAHNWQYDGYCKWAGRAIFLSEDNIIGVASMGTQPGDIVAVLLGHPSPVILRPVNDGTYKLVGDAFVPELSDANALLGPLPYPWIVQCYVREGINFSIPHFVNIETGKSSVLDPRLPPLEDWEIVEDESDLSVWTTGGYSFRNKKTGEKTHHDPRMRFDALKNRGVNVRQFRLI</sequence>
<reference evidence="2 3" key="1">
    <citation type="submission" date="2015-01" db="EMBL/GenBank/DDBJ databases">
        <title>The Genome Sequence of Ochroconis gallopava CBS43764.</title>
        <authorList>
            <consortium name="The Broad Institute Genomics Platform"/>
            <person name="Cuomo C."/>
            <person name="de Hoog S."/>
            <person name="Gorbushina A."/>
            <person name="Stielow B."/>
            <person name="Teixiera M."/>
            <person name="Abouelleil A."/>
            <person name="Chapman S.B."/>
            <person name="Priest M."/>
            <person name="Young S.K."/>
            <person name="Wortman J."/>
            <person name="Nusbaum C."/>
            <person name="Birren B."/>
        </authorList>
    </citation>
    <scope>NUCLEOTIDE SEQUENCE [LARGE SCALE GENOMIC DNA]</scope>
    <source>
        <strain evidence="2 3">CBS 43764</strain>
    </source>
</reference>
<dbReference type="Pfam" id="PF26639">
    <property type="entry name" value="Het-6_barrel"/>
    <property type="match status" value="1"/>
</dbReference>